<dbReference type="EMBL" id="JARK01001467">
    <property type="protein sequence ID" value="EYB98408.1"/>
    <property type="molecule type" value="Genomic_DNA"/>
</dbReference>
<gene>
    <name evidence="2" type="primary">Acey_s0131.g1607</name>
    <name evidence="2" type="ORF">Y032_0131g1607</name>
</gene>
<feature type="region of interest" description="Disordered" evidence="1">
    <location>
        <begin position="42"/>
        <end position="65"/>
    </location>
</feature>
<name>A0A016T5Y9_9BILA</name>
<evidence type="ECO:0000313" key="2">
    <source>
        <dbReference type="EMBL" id="EYB98408.1"/>
    </source>
</evidence>
<evidence type="ECO:0000313" key="3">
    <source>
        <dbReference type="Proteomes" id="UP000024635"/>
    </source>
</evidence>
<evidence type="ECO:0000256" key="1">
    <source>
        <dbReference type="SAM" id="MobiDB-lite"/>
    </source>
</evidence>
<dbReference type="Proteomes" id="UP000024635">
    <property type="component" value="Unassembled WGS sequence"/>
</dbReference>
<comment type="caution">
    <text evidence="2">The sequence shown here is derived from an EMBL/GenBank/DDBJ whole genome shotgun (WGS) entry which is preliminary data.</text>
</comment>
<reference evidence="3" key="1">
    <citation type="journal article" date="2015" name="Nat. Genet.">
        <title>The genome and transcriptome of the zoonotic hookworm Ancylostoma ceylanicum identify infection-specific gene families.</title>
        <authorList>
            <person name="Schwarz E.M."/>
            <person name="Hu Y."/>
            <person name="Antoshechkin I."/>
            <person name="Miller M.M."/>
            <person name="Sternberg P.W."/>
            <person name="Aroian R.V."/>
        </authorList>
    </citation>
    <scope>NUCLEOTIDE SEQUENCE</scope>
    <source>
        <strain evidence="3">HY135</strain>
    </source>
</reference>
<proteinExistence type="predicted"/>
<keyword evidence="3" id="KW-1185">Reference proteome</keyword>
<protein>
    <submittedName>
        <fullName evidence="2">Uncharacterized protein</fullName>
    </submittedName>
</protein>
<organism evidence="2 3">
    <name type="scientific">Ancylostoma ceylanicum</name>
    <dbReference type="NCBI Taxonomy" id="53326"/>
    <lineage>
        <taxon>Eukaryota</taxon>
        <taxon>Metazoa</taxon>
        <taxon>Ecdysozoa</taxon>
        <taxon>Nematoda</taxon>
        <taxon>Chromadorea</taxon>
        <taxon>Rhabditida</taxon>
        <taxon>Rhabditina</taxon>
        <taxon>Rhabditomorpha</taxon>
        <taxon>Strongyloidea</taxon>
        <taxon>Ancylostomatidae</taxon>
        <taxon>Ancylostomatinae</taxon>
        <taxon>Ancylostoma</taxon>
    </lineage>
</organism>
<sequence>MVRAAALCWLRSSGRPADCRSMMDAGNRVVGELLKYATPNFEYQSEDSESDSTSTSSQEGEVYESCSKVEVEGRVKKSKRLSPFPETRVVQALFEYFIDFVFS</sequence>
<dbReference type="AlphaFoldDB" id="A0A016T5Y9"/>
<accession>A0A016T5Y9</accession>